<feature type="domain" description="NADH:quinone oxidoreductase/Mrp antiporter transmembrane" evidence="9">
    <location>
        <begin position="133"/>
        <end position="368"/>
    </location>
</feature>
<feature type="transmembrane region" description="Helical" evidence="8">
    <location>
        <begin position="76"/>
        <end position="102"/>
    </location>
</feature>
<feature type="transmembrane region" description="Helical" evidence="8">
    <location>
        <begin position="284"/>
        <end position="303"/>
    </location>
</feature>
<evidence type="ECO:0000256" key="3">
    <source>
        <dbReference type="ARBA" id="ARBA00022475"/>
    </source>
</evidence>
<dbReference type="PANTHER" id="PTHR42703:SF1">
    <property type="entry name" value="NA(+)_H(+) ANTIPORTER SUBUNIT D1"/>
    <property type="match status" value="1"/>
</dbReference>
<proteinExistence type="inferred from homology"/>
<comment type="similarity">
    <text evidence="2">Belongs to the CPA3 antiporters (TC 2.A.63) subunit D family.</text>
</comment>
<reference evidence="10 11" key="1">
    <citation type="submission" date="2019-03" db="EMBL/GenBank/DDBJ databases">
        <title>Genomic Encyclopedia of Type Strains, Phase IV (KMG-IV): sequencing the most valuable type-strain genomes for metagenomic binning, comparative biology and taxonomic classification.</title>
        <authorList>
            <person name="Goeker M."/>
        </authorList>
    </citation>
    <scope>NUCLEOTIDE SEQUENCE [LARGE SCALE GENOMIC DNA]</scope>
    <source>
        <strain evidence="10 11">DSM 25903</strain>
    </source>
</reference>
<dbReference type="GO" id="GO:0005886">
    <property type="term" value="C:plasma membrane"/>
    <property type="evidence" value="ECO:0007669"/>
    <property type="project" value="UniProtKB-SubCell"/>
</dbReference>
<evidence type="ECO:0000256" key="4">
    <source>
        <dbReference type="ARBA" id="ARBA00022692"/>
    </source>
</evidence>
<dbReference type="NCBIfam" id="NF009309">
    <property type="entry name" value="PRK12666.1"/>
    <property type="match status" value="1"/>
</dbReference>
<evidence type="ECO:0000256" key="7">
    <source>
        <dbReference type="RuleBase" id="RU000320"/>
    </source>
</evidence>
<feature type="transmembrane region" description="Helical" evidence="8">
    <location>
        <begin position="210"/>
        <end position="229"/>
    </location>
</feature>
<organism evidence="10 11">
    <name type="scientific">Enterovirga rhinocerotis</name>
    <dbReference type="NCBI Taxonomy" id="1339210"/>
    <lineage>
        <taxon>Bacteria</taxon>
        <taxon>Pseudomonadati</taxon>
        <taxon>Pseudomonadota</taxon>
        <taxon>Alphaproteobacteria</taxon>
        <taxon>Hyphomicrobiales</taxon>
        <taxon>Methylobacteriaceae</taxon>
        <taxon>Enterovirga</taxon>
    </lineage>
</organism>
<dbReference type="Proteomes" id="UP000295122">
    <property type="component" value="Unassembled WGS sequence"/>
</dbReference>
<feature type="transmembrane region" description="Helical" evidence="8">
    <location>
        <begin position="334"/>
        <end position="355"/>
    </location>
</feature>
<sequence>MTFADHLVIAPIVLPTVAAGLMLMLDGRSRNALAAINLISTFALLAIAITLAATAASGEPGTAIRTYRLGDWPAQFGIVLVSDRLSSLMLVLTATLACAALVFSLARWHGVGPYFHPFFQFLLMGLNGAFLTGDVFNLFVFFEVLLAASYGLALYGSGYARVRAGLHYIAINLVASLIFLIGASLIYGSAGTLNMADLAVRVAELGPRDRALLEAGASILGVVFLVKAAMWPLGFWLPGTYAAAGAPVAALFAIMTKVGIYAVLRLGSILTGPETEGSVMFGAGWLTAGGAATIVFAMLGLLASQELGKLAGYAVVISSGTLLAVIGAGDPALVGPALFYLVSSTLAISAFFLLIELVERGRTRVDDVLAVTLEAYGLEGEEEPGEDGDSGIAVPAILAVLGVAFVLCGVLLAGLPPLSGFVAKFAILAAAIGRGEAGVSPDAWLLLVVLLLSGFVTLFAVVRGGMRSFWGPIEREVPHVRIVELAPIAALLFLCVVLTVKAEPAMRFMQATAADLRGSKAYSGAVLAEPVPPPAPPREGGSR</sequence>
<dbReference type="OrthoDB" id="9768329at2"/>
<dbReference type="AlphaFoldDB" id="A0A4V3DXP9"/>
<evidence type="ECO:0000256" key="8">
    <source>
        <dbReference type="SAM" id="Phobius"/>
    </source>
</evidence>
<comment type="subcellular location">
    <subcellularLocation>
        <location evidence="1">Cell membrane</location>
        <topology evidence="1">Multi-pass membrane protein</topology>
    </subcellularLocation>
    <subcellularLocation>
        <location evidence="7">Membrane</location>
        <topology evidence="7">Multi-pass membrane protein</topology>
    </subcellularLocation>
</comment>
<dbReference type="InterPro" id="IPR050586">
    <property type="entry name" value="CPA3_Na-H_Antiporter_D"/>
</dbReference>
<keyword evidence="11" id="KW-1185">Reference proteome</keyword>
<feature type="transmembrane region" description="Helical" evidence="8">
    <location>
        <begin position="168"/>
        <end position="190"/>
    </location>
</feature>
<dbReference type="PANTHER" id="PTHR42703">
    <property type="entry name" value="NADH DEHYDROGENASE"/>
    <property type="match status" value="1"/>
</dbReference>
<keyword evidence="3" id="KW-1003">Cell membrane</keyword>
<evidence type="ECO:0000259" key="9">
    <source>
        <dbReference type="Pfam" id="PF00361"/>
    </source>
</evidence>
<dbReference type="InterPro" id="IPR001750">
    <property type="entry name" value="ND/Mrp_TM"/>
</dbReference>
<gene>
    <name evidence="10" type="ORF">EV668_2431</name>
</gene>
<feature type="transmembrane region" description="Helical" evidence="8">
    <location>
        <begin position="241"/>
        <end position="264"/>
    </location>
</feature>
<evidence type="ECO:0000256" key="2">
    <source>
        <dbReference type="ARBA" id="ARBA00005346"/>
    </source>
</evidence>
<dbReference type="RefSeq" id="WP_133770336.1">
    <property type="nucleotide sequence ID" value="NZ_SNZR01000013.1"/>
</dbReference>
<feature type="transmembrane region" description="Helical" evidence="8">
    <location>
        <begin position="310"/>
        <end position="328"/>
    </location>
</feature>
<dbReference type="Pfam" id="PF00361">
    <property type="entry name" value="Proton_antipo_M"/>
    <property type="match status" value="1"/>
</dbReference>
<evidence type="ECO:0000256" key="5">
    <source>
        <dbReference type="ARBA" id="ARBA00022989"/>
    </source>
</evidence>
<evidence type="ECO:0000256" key="6">
    <source>
        <dbReference type="ARBA" id="ARBA00023136"/>
    </source>
</evidence>
<evidence type="ECO:0000256" key="1">
    <source>
        <dbReference type="ARBA" id="ARBA00004651"/>
    </source>
</evidence>
<feature type="transmembrane region" description="Helical" evidence="8">
    <location>
        <begin position="138"/>
        <end position="156"/>
    </location>
</feature>
<feature type="transmembrane region" description="Helical" evidence="8">
    <location>
        <begin position="444"/>
        <end position="462"/>
    </location>
</feature>
<keyword evidence="5 8" id="KW-1133">Transmembrane helix</keyword>
<keyword evidence="4 7" id="KW-0812">Transmembrane</keyword>
<evidence type="ECO:0000313" key="10">
    <source>
        <dbReference type="EMBL" id="TDR89599.1"/>
    </source>
</evidence>
<evidence type="ECO:0000313" key="11">
    <source>
        <dbReference type="Proteomes" id="UP000295122"/>
    </source>
</evidence>
<feature type="transmembrane region" description="Helical" evidence="8">
    <location>
        <begin position="6"/>
        <end position="25"/>
    </location>
</feature>
<comment type="caution">
    <text evidence="10">The sequence shown here is derived from an EMBL/GenBank/DDBJ whole genome shotgun (WGS) entry which is preliminary data.</text>
</comment>
<accession>A0A4V3DXP9</accession>
<feature type="transmembrane region" description="Helical" evidence="8">
    <location>
        <begin position="32"/>
        <end position="56"/>
    </location>
</feature>
<name>A0A4V3DXP9_9HYPH</name>
<feature type="transmembrane region" description="Helical" evidence="8">
    <location>
        <begin position="392"/>
        <end position="412"/>
    </location>
</feature>
<dbReference type="EMBL" id="SNZR01000013">
    <property type="protein sequence ID" value="TDR89599.1"/>
    <property type="molecule type" value="Genomic_DNA"/>
</dbReference>
<feature type="transmembrane region" description="Helical" evidence="8">
    <location>
        <begin position="482"/>
        <end position="500"/>
    </location>
</feature>
<keyword evidence="6 8" id="KW-0472">Membrane</keyword>
<protein>
    <submittedName>
        <fullName evidence="10">Multisubunit potassium/proton antiporter PhaD subunit</fullName>
    </submittedName>
</protein>